<feature type="modified residue" description="N6-lipoyllysine" evidence="3 4">
    <location>
        <position position="65"/>
    </location>
</feature>
<dbReference type="InterPro" id="IPR000089">
    <property type="entry name" value="Biotin_lipoyl"/>
</dbReference>
<dbReference type="InterPro" id="IPR003016">
    <property type="entry name" value="2-oxoA_DH_lipoyl-BS"/>
</dbReference>
<dbReference type="PANTHER" id="PTHR11715">
    <property type="entry name" value="GLYCINE CLEAVAGE SYSTEM H PROTEIN"/>
    <property type="match status" value="1"/>
</dbReference>
<evidence type="ECO:0000256" key="1">
    <source>
        <dbReference type="ARBA" id="ARBA00009249"/>
    </source>
</evidence>
<comment type="caution">
    <text evidence="6">The sequence shown here is derived from an EMBL/GenBank/DDBJ whole genome shotgun (WGS) entry which is preliminary data.</text>
</comment>
<dbReference type="NCBIfam" id="NF002270">
    <property type="entry name" value="PRK01202.1"/>
    <property type="match status" value="1"/>
</dbReference>
<dbReference type="NCBIfam" id="TIGR00527">
    <property type="entry name" value="gcvH"/>
    <property type="match status" value="1"/>
</dbReference>
<dbReference type="AlphaFoldDB" id="A0A2P7EFA0"/>
<dbReference type="InterPro" id="IPR002930">
    <property type="entry name" value="GCV_H"/>
</dbReference>
<dbReference type="Gene3D" id="2.40.50.100">
    <property type="match status" value="1"/>
</dbReference>
<dbReference type="PROSITE" id="PS50968">
    <property type="entry name" value="BIOTINYL_LIPOYL"/>
    <property type="match status" value="1"/>
</dbReference>
<keyword evidence="2 3" id="KW-0450">Lipoyl</keyword>
<evidence type="ECO:0000256" key="4">
    <source>
        <dbReference type="PIRSR" id="PIRSR617453-50"/>
    </source>
</evidence>
<feature type="domain" description="Lipoyl-binding" evidence="5">
    <location>
        <begin position="24"/>
        <end position="106"/>
    </location>
</feature>
<dbReference type="GO" id="GO:0005737">
    <property type="term" value="C:cytoplasm"/>
    <property type="evidence" value="ECO:0007669"/>
    <property type="project" value="TreeGrafter"/>
</dbReference>
<dbReference type="PROSITE" id="PS00189">
    <property type="entry name" value="LIPOYL"/>
    <property type="match status" value="1"/>
</dbReference>
<dbReference type="STRING" id="1910958.BTM30_06390"/>
<dbReference type="Pfam" id="PF01597">
    <property type="entry name" value="GCV_H"/>
    <property type="match status" value="1"/>
</dbReference>
<dbReference type="InterPro" id="IPR017453">
    <property type="entry name" value="GCV_H_sub"/>
</dbReference>
<proteinExistence type="inferred from homology"/>
<dbReference type="EMBL" id="PXVC01000017">
    <property type="protein sequence ID" value="PSI01903.1"/>
    <property type="molecule type" value="Genomic_DNA"/>
</dbReference>
<keyword evidence="7" id="KW-1185">Reference proteome</keyword>
<evidence type="ECO:0000259" key="5">
    <source>
        <dbReference type="PROSITE" id="PS50968"/>
    </source>
</evidence>
<dbReference type="InterPro" id="IPR033753">
    <property type="entry name" value="GCV_H/Fam206"/>
</dbReference>
<organism evidence="6 7">
    <name type="scientific">Synechococcus lacustris str. Tous</name>
    <dbReference type="NCBI Taxonomy" id="1910958"/>
    <lineage>
        <taxon>Bacteria</taxon>
        <taxon>Bacillati</taxon>
        <taxon>Cyanobacteriota</taxon>
        <taxon>Cyanophyceae</taxon>
        <taxon>Synechococcales</taxon>
        <taxon>Synechococcaceae</taxon>
        <taxon>Synechococcus</taxon>
    </lineage>
</organism>
<dbReference type="Proteomes" id="UP000240206">
    <property type="component" value="Unassembled WGS sequence"/>
</dbReference>
<dbReference type="InterPro" id="IPR011053">
    <property type="entry name" value="Single_hybrid_motif"/>
</dbReference>
<comment type="subunit">
    <text evidence="3">The glycine cleavage system is composed of four proteins: P, T, L and H.</text>
</comment>
<accession>A0A2P7EFA0</accession>
<name>A0A2P7EFA0_9SYNE</name>
<evidence type="ECO:0000256" key="2">
    <source>
        <dbReference type="ARBA" id="ARBA00022823"/>
    </source>
</evidence>
<protein>
    <recommendedName>
        <fullName evidence="3">Glycine cleavage system H protein</fullName>
    </recommendedName>
</protein>
<evidence type="ECO:0000256" key="3">
    <source>
        <dbReference type="HAMAP-Rule" id="MF_00272"/>
    </source>
</evidence>
<dbReference type="GO" id="GO:0009249">
    <property type="term" value="P:protein lipoylation"/>
    <property type="evidence" value="ECO:0007669"/>
    <property type="project" value="TreeGrafter"/>
</dbReference>
<reference evidence="7" key="1">
    <citation type="submission" date="2018-03" db="EMBL/GenBank/DDBJ databases">
        <title>Ecological and genomic features of two cosmopolitan and abundant freshwater picocyanobacteria.</title>
        <authorList>
            <person name="Cabello-Yeves P.J."/>
            <person name="Picazo A."/>
            <person name="Camacho A."/>
            <person name="Callieri C."/>
            <person name="Rosselli R."/>
            <person name="Roda-Garcia J."/>
            <person name="Coutinho F.H."/>
            <person name="Rodriguez-Valera F."/>
        </authorList>
    </citation>
    <scope>NUCLEOTIDE SEQUENCE [LARGE SCALE GENOMIC DNA]</scope>
    <source>
        <strain evidence="7">Tous</strain>
    </source>
</reference>
<dbReference type="PANTHER" id="PTHR11715:SF3">
    <property type="entry name" value="GLYCINE CLEAVAGE SYSTEM H PROTEIN-RELATED"/>
    <property type="match status" value="1"/>
</dbReference>
<dbReference type="GO" id="GO:0019464">
    <property type="term" value="P:glycine decarboxylation via glycine cleavage system"/>
    <property type="evidence" value="ECO:0007669"/>
    <property type="project" value="UniProtKB-UniRule"/>
</dbReference>
<sequence>MALSFPADLRYADSHEYVAPNAAPMRVGISAFAVQQLGDIVFVELPSPGTALEQGKSFGTVESVKAVEEMYAPIAGRVLACNQAVIDQPELLQSDPYGAGWLLELEATDAAQLAALMDADAYGAKVEGSSK</sequence>
<dbReference type="SUPFAM" id="SSF51230">
    <property type="entry name" value="Single hybrid motif"/>
    <property type="match status" value="1"/>
</dbReference>
<evidence type="ECO:0000313" key="6">
    <source>
        <dbReference type="EMBL" id="PSI01903.1"/>
    </source>
</evidence>
<evidence type="ECO:0000313" key="7">
    <source>
        <dbReference type="Proteomes" id="UP000240206"/>
    </source>
</evidence>
<dbReference type="RefSeq" id="WP_106499700.1">
    <property type="nucleotide sequence ID" value="NZ_PXVC01000017.1"/>
</dbReference>
<comment type="similarity">
    <text evidence="1 3">Belongs to the GcvH family.</text>
</comment>
<dbReference type="CDD" id="cd06848">
    <property type="entry name" value="GCS_H"/>
    <property type="match status" value="1"/>
</dbReference>
<gene>
    <name evidence="3 6" type="primary">gcvH</name>
    <name evidence="6" type="ORF">C7K08_05465</name>
</gene>
<dbReference type="HAMAP" id="MF_00272">
    <property type="entry name" value="GcvH"/>
    <property type="match status" value="1"/>
</dbReference>
<dbReference type="GO" id="GO:0005960">
    <property type="term" value="C:glycine cleavage complex"/>
    <property type="evidence" value="ECO:0007669"/>
    <property type="project" value="InterPro"/>
</dbReference>
<comment type="function">
    <text evidence="3">The glycine cleavage system catalyzes the degradation of glycine. The H protein shuttles the methylamine group of glycine from the P protein to the T protein.</text>
</comment>
<comment type="cofactor">
    <cofactor evidence="3">
        <name>(R)-lipoate</name>
        <dbReference type="ChEBI" id="CHEBI:83088"/>
    </cofactor>
    <text evidence="3">Binds 1 lipoyl cofactor covalently.</text>
</comment>